<keyword evidence="8" id="KW-1185">Reference proteome</keyword>
<dbReference type="SUPFAM" id="SSF52833">
    <property type="entry name" value="Thioredoxin-like"/>
    <property type="match status" value="2"/>
</dbReference>
<dbReference type="Gene3D" id="1.20.1050.10">
    <property type="match status" value="2"/>
</dbReference>
<reference evidence="7" key="2">
    <citation type="submission" date="2015-06" db="UniProtKB">
        <authorList>
            <consortium name="EnsemblPlants"/>
        </authorList>
    </citation>
    <scope>IDENTIFICATION</scope>
</reference>
<comment type="similarity">
    <text evidence="3">Belongs to the GST superfamily. Tau family.</text>
</comment>
<dbReference type="GO" id="GO:0004364">
    <property type="term" value="F:glutathione transferase activity"/>
    <property type="evidence" value="ECO:0007669"/>
    <property type="project" value="UniProtKB-EC"/>
</dbReference>
<dbReference type="Gene3D" id="3.40.30.10">
    <property type="entry name" value="Glutaredoxin"/>
    <property type="match status" value="2"/>
</dbReference>
<name>A0A0E0R1N9_ORYRU</name>
<evidence type="ECO:0000313" key="7">
    <source>
        <dbReference type="EnsemblPlants" id="ORUFI10G17520.1"/>
    </source>
</evidence>
<evidence type="ECO:0000313" key="8">
    <source>
        <dbReference type="Proteomes" id="UP000008022"/>
    </source>
</evidence>
<evidence type="ECO:0000259" key="6">
    <source>
        <dbReference type="PROSITE" id="PS50405"/>
    </source>
</evidence>
<protein>
    <recommendedName>
        <fullName evidence="1">glutathione transferase</fullName>
        <ecNumber evidence="1">2.5.1.18</ecNumber>
    </recommendedName>
</protein>
<feature type="domain" description="GST N-terminal" evidence="5">
    <location>
        <begin position="133"/>
        <end position="212"/>
    </location>
</feature>
<feature type="domain" description="GST N-terminal" evidence="5">
    <location>
        <begin position="15"/>
        <end position="94"/>
    </location>
</feature>
<dbReference type="SFLD" id="SFLDG01152">
    <property type="entry name" value="Main.3:_Omega-_and_Tau-like"/>
    <property type="match status" value="1"/>
</dbReference>
<dbReference type="InterPro" id="IPR010987">
    <property type="entry name" value="Glutathione-S-Trfase_C-like"/>
</dbReference>
<comment type="catalytic activity">
    <reaction evidence="4">
        <text>RX + glutathione = an S-substituted glutathione + a halide anion + H(+)</text>
        <dbReference type="Rhea" id="RHEA:16437"/>
        <dbReference type="ChEBI" id="CHEBI:15378"/>
        <dbReference type="ChEBI" id="CHEBI:16042"/>
        <dbReference type="ChEBI" id="CHEBI:17792"/>
        <dbReference type="ChEBI" id="CHEBI:57925"/>
        <dbReference type="ChEBI" id="CHEBI:90779"/>
        <dbReference type="EC" id="2.5.1.18"/>
    </reaction>
</comment>
<dbReference type="PROSITE" id="PS50404">
    <property type="entry name" value="GST_NTER"/>
    <property type="match status" value="2"/>
</dbReference>
<dbReference type="InterPro" id="IPR045074">
    <property type="entry name" value="GST_C_Tau"/>
</dbReference>
<dbReference type="Proteomes" id="UP000008022">
    <property type="component" value="Unassembled WGS sequence"/>
</dbReference>
<accession>A0A0E0R1N9</accession>
<dbReference type="GO" id="GO:0005737">
    <property type="term" value="C:cytoplasm"/>
    <property type="evidence" value="ECO:0007669"/>
    <property type="project" value="TreeGrafter"/>
</dbReference>
<dbReference type="InterPro" id="IPR004045">
    <property type="entry name" value="Glutathione_S-Trfase_N"/>
</dbReference>
<evidence type="ECO:0000256" key="2">
    <source>
        <dbReference type="ARBA" id="ARBA00022679"/>
    </source>
</evidence>
<dbReference type="EC" id="2.5.1.18" evidence="1"/>
<dbReference type="InterPro" id="IPR045073">
    <property type="entry name" value="Omega/Tau-like"/>
</dbReference>
<sequence length="359" mass="39842">MPKTNAIECRMAGGDELNLLGTWPSSFVTRVQIAVGLKGLSFEYAEEDLNNKSELLLSSNPVHKKVPVLIHDGKPISESQIILQYIDEAFNFNGAFLLSADLYERAVARFWAAYIDDKACIWKSITHDMAGGDELKLLGAFPSAYVTRVELALGFKGLSYEYVKEDLANKSELLLSSNPVHKKVPVLIHNGKPISESQVILEYIDEAFTGASLLSRDPYERAVARFWVAYIDDKFITSWYPMILGKTREEKEEGLKQTFAAVNTLERALKDSSKGKPFFGGDTVGLVDITLGSLIAWMKATEVLTGAKIFDPAKTPLLAAWTERFAELDTTKKVLPDVAGYVEYVNKRRQTQAATAAVM</sequence>
<dbReference type="EnsemblPlants" id="ORUFI10G17520.1">
    <property type="protein sequence ID" value="ORUFI10G17520.1"/>
    <property type="gene ID" value="ORUFI10G17520"/>
</dbReference>
<evidence type="ECO:0000259" key="5">
    <source>
        <dbReference type="PROSITE" id="PS50404"/>
    </source>
</evidence>
<dbReference type="PROSITE" id="PS50405">
    <property type="entry name" value="GST_CTER"/>
    <property type="match status" value="1"/>
</dbReference>
<dbReference type="SFLD" id="SFLDG00358">
    <property type="entry name" value="Main_(cytGST)"/>
    <property type="match status" value="1"/>
</dbReference>
<dbReference type="Pfam" id="PF02798">
    <property type="entry name" value="GST_N"/>
    <property type="match status" value="2"/>
</dbReference>
<dbReference type="InterPro" id="IPR040079">
    <property type="entry name" value="Glutathione_S-Trfase"/>
</dbReference>
<dbReference type="SFLD" id="SFLDS00019">
    <property type="entry name" value="Glutathione_Transferase_(cytos"/>
    <property type="match status" value="2"/>
</dbReference>
<dbReference type="FunFam" id="3.40.30.10:FF:000044">
    <property type="entry name" value="Glutathione S-transferase GSTU6"/>
    <property type="match status" value="2"/>
</dbReference>
<dbReference type="CDD" id="cd03058">
    <property type="entry name" value="GST_N_Tau"/>
    <property type="match status" value="2"/>
</dbReference>
<feature type="domain" description="GST C-terminal" evidence="6">
    <location>
        <begin position="217"/>
        <end position="353"/>
    </location>
</feature>
<evidence type="ECO:0000256" key="1">
    <source>
        <dbReference type="ARBA" id="ARBA00012452"/>
    </source>
</evidence>
<dbReference type="AlphaFoldDB" id="A0A0E0R1N9"/>
<dbReference type="CDD" id="cd03185">
    <property type="entry name" value="GST_C_Tau"/>
    <property type="match status" value="1"/>
</dbReference>
<evidence type="ECO:0000256" key="4">
    <source>
        <dbReference type="ARBA" id="ARBA00047960"/>
    </source>
</evidence>
<evidence type="ECO:0000256" key="3">
    <source>
        <dbReference type="ARBA" id="ARBA00025743"/>
    </source>
</evidence>
<dbReference type="InterPro" id="IPR036249">
    <property type="entry name" value="Thioredoxin-like_sf"/>
</dbReference>
<organism evidence="7 8">
    <name type="scientific">Oryza rufipogon</name>
    <name type="common">Brownbeard rice</name>
    <name type="synonym">Asian wild rice</name>
    <dbReference type="NCBI Taxonomy" id="4529"/>
    <lineage>
        <taxon>Eukaryota</taxon>
        <taxon>Viridiplantae</taxon>
        <taxon>Streptophyta</taxon>
        <taxon>Embryophyta</taxon>
        <taxon>Tracheophyta</taxon>
        <taxon>Spermatophyta</taxon>
        <taxon>Magnoliopsida</taxon>
        <taxon>Liliopsida</taxon>
        <taxon>Poales</taxon>
        <taxon>Poaceae</taxon>
        <taxon>BOP clade</taxon>
        <taxon>Oryzoideae</taxon>
        <taxon>Oryzeae</taxon>
        <taxon>Oryzinae</taxon>
        <taxon>Oryza</taxon>
    </lineage>
</organism>
<reference evidence="8" key="1">
    <citation type="submission" date="2013-06" db="EMBL/GenBank/DDBJ databases">
        <authorList>
            <person name="Zhao Q."/>
        </authorList>
    </citation>
    <scope>NUCLEOTIDE SEQUENCE</scope>
    <source>
        <strain evidence="8">cv. W1943</strain>
    </source>
</reference>
<dbReference type="Pfam" id="PF13410">
    <property type="entry name" value="GST_C_2"/>
    <property type="match status" value="1"/>
</dbReference>
<dbReference type="GO" id="GO:0006749">
    <property type="term" value="P:glutathione metabolic process"/>
    <property type="evidence" value="ECO:0007669"/>
    <property type="project" value="InterPro"/>
</dbReference>
<proteinExistence type="inferred from homology"/>
<dbReference type="PANTHER" id="PTHR11260:SF476">
    <property type="entry name" value="OS10G0530500 PROTEIN"/>
    <property type="match status" value="1"/>
</dbReference>
<dbReference type="PANTHER" id="PTHR11260">
    <property type="entry name" value="GLUTATHIONE S-TRANSFERASE, GST, SUPERFAMILY, GST DOMAIN CONTAINING"/>
    <property type="match status" value="1"/>
</dbReference>
<dbReference type="InterPro" id="IPR036282">
    <property type="entry name" value="Glutathione-S-Trfase_C_sf"/>
</dbReference>
<keyword evidence="2" id="KW-0808">Transferase</keyword>
<dbReference type="Gramene" id="ORUFI10G17520.1">
    <property type="protein sequence ID" value="ORUFI10G17520.1"/>
    <property type="gene ID" value="ORUFI10G17520"/>
</dbReference>
<dbReference type="SUPFAM" id="SSF47616">
    <property type="entry name" value="GST C-terminal domain-like"/>
    <property type="match status" value="1"/>
</dbReference>
<dbReference type="FunFam" id="1.20.1050.10:FF:000023">
    <property type="entry name" value="Probable glutathione S-transferase GSTU6"/>
    <property type="match status" value="1"/>
</dbReference>